<reference evidence="2 3" key="1">
    <citation type="submission" date="2020-03" db="EMBL/GenBank/DDBJ databases">
        <title>Metagenomic, metatranscriptomic, and metabolomic analyses revealed the key microbes and metabolic features during the fermentation of ganjang, Korean traditional soy sauce.</title>
        <authorList>
            <person name="Chun B.H."/>
            <person name="Jeon C.O."/>
        </authorList>
    </citation>
    <scope>NUCLEOTIDE SEQUENCE [LARGE SCALE GENOMIC DNA]</scope>
    <source>
        <strain evidence="2 3">KG14</strain>
    </source>
</reference>
<evidence type="ECO:0000313" key="2">
    <source>
        <dbReference type="EMBL" id="NWN91587.1"/>
    </source>
</evidence>
<feature type="compositionally biased region" description="Low complexity" evidence="1">
    <location>
        <begin position="243"/>
        <end position="254"/>
    </location>
</feature>
<name>A0A851HRJ9_9GAMM</name>
<sequence>MGIARKPVAWGLLAALLLAVLVGALAARYVWNETLRQAGIEELEWQGLDLSLHGVSVETLTLTQSLPTRNVEFLGRELVVDWQWPDWGDGWVPRLQAATAEYLDVNWSTKPGEKPAIQAQPAARTLPELPTWLPAEIRVQQFEASVPCETGQCPLSGSVLVHGTPTDHIKVQATLSHPWPVPGVGRIKGNLDVDLAAEQGQCHPQRLQADLELSHPAAWAQALPEQVQPESLTLAIRSTQETPPAAAGSPLSASEGNDSPGLLPLNVSLKSHGGADVSVDSHLAVTTGAPWAVRLGKTQVEASLPQLVAGGWSLRQPRVRTTVSGWLDMTAASLTLAKPTTLHAASLSSLSESTVNDVSVANLNVRLAGASFEASYQQEPFVLKTLELSGPLTVKAGQVQHPQLQPQAWAFDGNLDSNLSKTHVKGLLRAGSGTTANLDVDVPYQGAVQLNGRMRVSGEDEAEALSRIFTEWPPLLDVSGGTVSTDVSFRQSLPQAKVQSPRVVAKLTFTQWSGLYDRTSWEGVNGTVDVRLQDEQLSIDTPELTVEQVNPGLPLGPLQLAGNYQAPLAQLSGGTLTFEQAVIQALGGEVHIQPGSWDLSQAPVTIPVELQQLSLARLLQLYPAEGLAGTGILSGTVPVLFDPATGVEIDRGRIDALKPGGRLQLTAERLQALASQNETMKVVARALEDFHYSVLDSGINYDDDGTLVLSLHLKGRNPDVGDGRPVVLNINLEENIPALLKSLQLSGNVSERVKERVRKLLERRQQKSDD</sequence>
<evidence type="ECO:0000313" key="3">
    <source>
        <dbReference type="Proteomes" id="UP000536442"/>
    </source>
</evidence>
<dbReference type="Pfam" id="PF11739">
    <property type="entry name" value="YdbH-like"/>
    <property type="match status" value="1"/>
</dbReference>
<keyword evidence="3" id="KW-1185">Reference proteome</keyword>
<organism evidence="2 3">
    <name type="scientific">Marinobacter adhaerens</name>
    <dbReference type="NCBI Taxonomy" id="1033846"/>
    <lineage>
        <taxon>Bacteria</taxon>
        <taxon>Pseudomonadati</taxon>
        <taxon>Pseudomonadota</taxon>
        <taxon>Gammaproteobacteria</taxon>
        <taxon>Pseudomonadales</taxon>
        <taxon>Marinobacteraceae</taxon>
        <taxon>Marinobacter</taxon>
    </lineage>
</organism>
<protein>
    <submittedName>
        <fullName evidence="2">YdbH domain-containing protein</fullName>
    </submittedName>
</protein>
<evidence type="ECO:0000256" key="1">
    <source>
        <dbReference type="SAM" id="MobiDB-lite"/>
    </source>
</evidence>
<accession>A0A851HRJ9</accession>
<gene>
    <name evidence="2" type="ORF">HLV39_08800</name>
</gene>
<dbReference type="InterPro" id="IPR021730">
    <property type="entry name" value="YdbH"/>
</dbReference>
<proteinExistence type="predicted"/>
<dbReference type="AlphaFoldDB" id="A0A851HRJ9"/>
<feature type="region of interest" description="Disordered" evidence="1">
    <location>
        <begin position="239"/>
        <end position="264"/>
    </location>
</feature>
<dbReference type="Proteomes" id="UP000536442">
    <property type="component" value="Unassembled WGS sequence"/>
</dbReference>
<dbReference type="EMBL" id="JABEVQ010000004">
    <property type="protein sequence ID" value="NWN91587.1"/>
    <property type="molecule type" value="Genomic_DNA"/>
</dbReference>
<comment type="caution">
    <text evidence="2">The sequence shown here is derived from an EMBL/GenBank/DDBJ whole genome shotgun (WGS) entry which is preliminary data.</text>
</comment>